<name>A0A0C2HH17_9BACT</name>
<reference evidence="1 2" key="1">
    <citation type="submission" date="2014-12" db="EMBL/GenBank/DDBJ databases">
        <title>Genomes of Geoalkalibacter ferrihydriticus and Geoalkalibacter subterraneus, two haloalkaliphilic metal-reducing members of the Geobacteraceae.</title>
        <authorList>
            <person name="Badalamenti J.P."/>
            <person name="Torres C.I."/>
            <person name="Krajmalnik-Brown R."/>
            <person name="Bond D.R."/>
        </authorList>
    </citation>
    <scope>NUCLEOTIDE SEQUENCE [LARGE SCALE GENOMIC DNA]</scope>
    <source>
        <strain evidence="1 2">DSM 17813</strain>
    </source>
</reference>
<dbReference type="Proteomes" id="UP000035068">
    <property type="component" value="Unassembled WGS sequence"/>
</dbReference>
<accession>A0A0C2HH17</accession>
<gene>
    <name evidence="1" type="ORF">GFER_11630</name>
</gene>
<protein>
    <submittedName>
        <fullName evidence="1">Uncharacterized protein</fullName>
    </submittedName>
</protein>
<evidence type="ECO:0000313" key="1">
    <source>
        <dbReference type="EMBL" id="KIH76261.1"/>
    </source>
</evidence>
<dbReference type="SUPFAM" id="SSF56399">
    <property type="entry name" value="ADP-ribosylation"/>
    <property type="match status" value="1"/>
</dbReference>
<sequence length="175" mass="19604">MSKKSTIEYIQKIVPDAYHGTTLISAGKIFKEGFNPSTGPRHWLGDGVYFHESSSYFAEREGRRAARERGLADPQIGVICATINLGRCLNLNTYEHAEAVKVAKENLIARGKKDVTDAVAINFVALLEGADVVKCSFVWKKDLKVGERLFLYNPVLICVRNTQNILSMHLHYKGY</sequence>
<keyword evidence="2" id="KW-1185">Reference proteome</keyword>
<dbReference type="RefSeq" id="WP_040099801.1">
    <property type="nucleotide sequence ID" value="NZ_JWJD01000004.1"/>
</dbReference>
<comment type="caution">
    <text evidence="1">The sequence shown here is derived from an EMBL/GenBank/DDBJ whole genome shotgun (WGS) entry which is preliminary data.</text>
</comment>
<proteinExistence type="predicted"/>
<organism evidence="1 2">
    <name type="scientific">Geoalkalibacter ferrihydriticus DSM 17813</name>
    <dbReference type="NCBI Taxonomy" id="1121915"/>
    <lineage>
        <taxon>Bacteria</taxon>
        <taxon>Pseudomonadati</taxon>
        <taxon>Thermodesulfobacteriota</taxon>
        <taxon>Desulfuromonadia</taxon>
        <taxon>Desulfuromonadales</taxon>
        <taxon>Geoalkalibacteraceae</taxon>
        <taxon>Geoalkalibacter</taxon>
    </lineage>
</organism>
<dbReference type="EMBL" id="JWJD01000004">
    <property type="protein sequence ID" value="KIH76261.1"/>
    <property type="molecule type" value="Genomic_DNA"/>
</dbReference>
<dbReference type="AlphaFoldDB" id="A0A0C2HH17"/>
<evidence type="ECO:0000313" key="2">
    <source>
        <dbReference type="Proteomes" id="UP000035068"/>
    </source>
</evidence>
<dbReference type="Gene3D" id="3.90.228.10">
    <property type="match status" value="1"/>
</dbReference>